<dbReference type="CDD" id="cd07516">
    <property type="entry name" value="HAD_Pase"/>
    <property type="match status" value="1"/>
</dbReference>
<evidence type="ECO:0000256" key="2">
    <source>
        <dbReference type="ARBA" id="ARBA00022723"/>
    </source>
</evidence>
<comment type="caution">
    <text evidence="6">The sequence shown here is derived from an EMBL/GenBank/DDBJ whole genome shotgun (WGS) entry which is preliminary data.</text>
</comment>
<evidence type="ECO:0000256" key="1">
    <source>
        <dbReference type="ARBA" id="ARBA00001946"/>
    </source>
</evidence>
<dbReference type="Gene3D" id="3.40.50.1000">
    <property type="entry name" value="HAD superfamily/HAD-like"/>
    <property type="match status" value="1"/>
</dbReference>
<comment type="cofactor">
    <cofactor evidence="1">
        <name>Mg(2+)</name>
        <dbReference type="ChEBI" id="CHEBI:18420"/>
    </cofactor>
</comment>
<dbReference type="InterPro" id="IPR006379">
    <property type="entry name" value="HAD-SF_hydro_IIB"/>
</dbReference>
<dbReference type="GO" id="GO:0000287">
    <property type="term" value="F:magnesium ion binding"/>
    <property type="evidence" value="ECO:0007669"/>
    <property type="project" value="UniProtKB-ARBA"/>
</dbReference>
<keyword evidence="4" id="KW-0460">Magnesium</keyword>
<dbReference type="NCBIfam" id="TIGR01484">
    <property type="entry name" value="HAD-SF-IIB"/>
    <property type="match status" value="1"/>
</dbReference>
<dbReference type="PROSITE" id="PS01229">
    <property type="entry name" value="COF_2"/>
    <property type="match status" value="1"/>
</dbReference>
<dbReference type="Pfam" id="PF08282">
    <property type="entry name" value="Hydrolase_3"/>
    <property type="match status" value="1"/>
</dbReference>
<evidence type="ECO:0000313" key="6">
    <source>
        <dbReference type="EMBL" id="MDP0589982.1"/>
    </source>
</evidence>
<dbReference type="EMBL" id="JASXSV010000026">
    <property type="protein sequence ID" value="MDP0589982.1"/>
    <property type="molecule type" value="Genomic_DNA"/>
</dbReference>
<accession>A0AA90NNR7</accession>
<comment type="similarity">
    <text evidence="5">Belongs to the HAD-like hydrolase superfamily. Cof family.</text>
</comment>
<dbReference type="AlphaFoldDB" id="A0AA90NNR7"/>
<dbReference type="PANTHER" id="PTHR47267">
    <property type="match status" value="1"/>
</dbReference>
<dbReference type="InterPro" id="IPR023214">
    <property type="entry name" value="HAD_sf"/>
</dbReference>
<dbReference type="Gene3D" id="3.30.1240.10">
    <property type="match status" value="1"/>
</dbReference>
<gene>
    <name evidence="6" type="ORF">QS748_12680</name>
</gene>
<evidence type="ECO:0000256" key="5">
    <source>
        <dbReference type="ARBA" id="ARBA00034778"/>
    </source>
</evidence>
<dbReference type="SFLD" id="SFLDG01140">
    <property type="entry name" value="C2.B:_Phosphomannomutase_and_P"/>
    <property type="match status" value="1"/>
</dbReference>
<evidence type="ECO:0000256" key="3">
    <source>
        <dbReference type="ARBA" id="ARBA00022801"/>
    </source>
</evidence>
<dbReference type="GO" id="GO:0016791">
    <property type="term" value="F:phosphatase activity"/>
    <property type="evidence" value="ECO:0007669"/>
    <property type="project" value="UniProtKB-ARBA"/>
</dbReference>
<sequence>MYPVVVSDLDGTLLNAKHELSYYTQQIIRQLSKLGVEFVFATGRHYIDVEVIQSQLSVSMYLITANGARAYNPKGEVVVSHDICPDYIQPLIDIGRKYSDKVVTSIYNTDSWYVEQESERLLEYNKSSGFRYTVRSLDKVSRSKVQKIFFNAEHPENIEFLANELTDLYGDRLSMTYSLPTFFEVMAPNVCKATTLIDVLNLEGRDLQDVIAFGDGLNDYEMLLVAGKGVVMSNSSKQLKDKLPEHEEIGLSNDNAVAKYLAELYKL</sequence>
<dbReference type="PANTHER" id="PTHR47267:SF4">
    <property type="entry name" value="PYRIDOXAL PHOSPHATE PHOSPHATASE YIGL"/>
    <property type="match status" value="1"/>
</dbReference>
<evidence type="ECO:0000256" key="4">
    <source>
        <dbReference type="ARBA" id="ARBA00022842"/>
    </source>
</evidence>
<dbReference type="SFLD" id="SFLDS00003">
    <property type="entry name" value="Haloacid_Dehalogenase"/>
    <property type="match status" value="1"/>
</dbReference>
<evidence type="ECO:0000313" key="7">
    <source>
        <dbReference type="Proteomes" id="UP001178148"/>
    </source>
</evidence>
<keyword evidence="3 6" id="KW-0378">Hydrolase</keyword>
<name>A0AA90NNR7_9GAMM</name>
<dbReference type="SUPFAM" id="SSF56784">
    <property type="entry name" value="HAD-like"/>
    <property type="match status" value="1"/>
</dbReference>
<dbReference type="InterPro" id="IPR000150">
    <property type="entry name" value="Cof"/>
</dbReference>
<keyword evidence="7" id="KW-1185">Reference proteome</keyword>
<dbReference type="Proteomes" id="UP001178148">
    <property type="component" value="Unassembled WGS sequence"/>
</dbReference>
<reference evidence="6 7" key="1">
    <citation type="journal article" date="2023" name="bioRxiv">
        <title>An intranuclear bacterial parasite of deep-sea mussels expresses apoptosis inhibitors acquired from its host.</title>
        <authorList>
            <person name="Gonzalez Porras M.A."/>
            <person name="Assie A."/>
            <person name="Tietjen M."/>
            <person name="Violette M."/>
            <person name="Kleiner M."/>
            <person name="Gruber-Vodicka H."/>
            <person name="Dubilier N."/>
            <person name="Leisch N."/>
        </authorList>
    </citation>
    <scope>NUCLEOTIDE SEQUENCE [LARGE SCALE GENOMIC DNA]</scope>
    <source>
        <strain evidence="6">IAP13</strain>
    </source>
</reference>
<dbReference type="NCBIfam" id="TIGR00099">
    <property type="entry name" value="Cof-subfamily"/>
    <property type="match status" value="1"/>
</dbReference>
<protein>
    <submittedName>
        <fullName evidence="6">Cof-type HAD-IIB family hydrolase</fullName>
    </submittedName>
</protein>
<dbReference type="PROSITE" id="PS01228">
    <property type="entry name" value="COF_1"/>
    <property type="match status" value="1"/>
</dbReference>
<proteinExistence type="inferred from homology"/>
<dbReference type="InterPro" id="IPR036412">
    <property type="entry name" value="HAD-like_sf"/>
</dbReference>
<organism evidence="6 7">
    <name type="scientific">Candidatus Endonucleibacter bathymodioli</name>
    <dbReference type="NCBI Taxonomy" id="539814"/>
    <lineage>
        <taxon>Bacteria</taxon>
        <taxon>Pseudomonadati</taxon>
        <taxon>Pseudomonadota</taxon>
        <taxon>Gammaproteobacteria</taxon>
        <taxon>Oceanospirillales</taxon>
        <taxon>Endozoicomonadaceae</taxon>
        <taxon>Candidatus Endonucleibacter</taxon>
    </lineage>
</organism>
<keyword evidence="2" id="KW-0479">Metal-binding</keyword>